<feature type="compositionally biased region" description="Polar residues" evidence="1">
    <location>
        <begin position="35"/>
        <end position="44"/>
    </location>
</feature>
<accession>A0A7S4Q635</accession>
<proteinExistence type="predicted"/>
<feature type="compositionally biased region" description="Gly residues" evidence="1">
    <location>
        <begin position="65"/>
        <end position="84"/>
    </location>
</feature>
<dbReference type="AlphaFoldDB" id="A0A7S4Q635"/>
<feature type="region of interest" description="Disordered" evidence="1">
    <location>
        <begin position="28"/>
        <end position="47"/>
    </location>
</feature>
<dbReference type="EMBL" id="HBNR01017336">
    <property type="protein sequence ID" value="CAE4571813.1"/>
    <property type="molecule type" value="Transcribed_RNA"/>
</dbReference>
<gene>
    <name evidence="2" type="ORF">AMON00008_LOCUS11432</name>
</gene>
<organism evidence="2">
    <name type="scientific">Alexandrium monilatum</name>
    <dbReference type="NCBI Taxonomy" id="311494"/>
    <lineage>
        <taxon>Eukaryota</taxon>
        <taxon>Sar</taxon>
        <taxon>Alveolata</taxon>
        <taxon>Dinophyceae</taxon>
        <taxon>Gonyaulacales</taxon>
        <taxon>Pyrocystaceae</taxon>
        <taxon>Alexandrium</taxon>
    </lineage>
</organism>
<evidence type="ECO:0000256" key="1">
    <source>
        <dbReference type="SAM" id="MobiDB-lite"/>
    </source>
</evidence>
<name>A0A7S4Q635_9DINO</name>
<feature type="region of interest" description="Disordered" evidence="1">
    <location>
        <begin position="64"/>
        <end position="85"/>
    </location>
</feature>
<reference evidence="2" key="1">
    <citation type="submission" date="2021-01" db="EMBL/GenBank/DDBJ databases">
        <authorList>
            <person name="Corre E."/>
            <person name="Pelletier E."/>
            <person name="Niang G."/>
            <person name="Scheremetjew M."/>
            <person name="Finn R."/>
            <person name="Kale V."/>
            <person name="Holt S."/>
            <person name="Cochrane G."/>
            <person name="Meng A."/>
            <person name="Brown T."/>
            <person name="Cohen L."/>
        </authorList>
    </citation>
    <scope>NUCLEOTIDE SEQUENCE</scope>
    <source>
        <strain evidence="2">CCMP3105</strain>
    </source>
</reference>
<protein>
    <submittedName>
        <fullName evidence="2">Uncharacterized protein</fullName>
    </submittedName>
</protein>
<evidence type="ECO:0000313" key="2">
    <source>
        <dbReference type="EMBL" id="CAE4571813.1"/>
    </source>
</evidence>
<sequence>MPSEGAGSAGAGGMTIASGQPTAWTVKSTPRMACASTSGSSWAKNNRAPRRDCLEAGAVEARGGVSLGGRGTVGGEAGSRGGSGETCSCCPSVAGGSGEKATATAETEALDELRVRLLLSSVPGEPRAMSTASACKSGGGLLHCFDCCCASTTAPSQSQSTAGGGRPTELRRVGVSPLPAHVPLSPSRARLRARRLLATATGVLLATVAGVLLGSAWRRAESAVPSAPTASCSKVLW</sequence>